<dbReference type="PANTHER" id="PTHR46082:SF6">
    <property type="entry name" value="AAA+ ATPASE DOMAIN-CONTAINING PROTEIN-RELATED"/>
    <property type="match status" value="1"/>
</dbReference>
<keyword evidence="4" id="KW-1185">Reference proteome</keyword>
<dbReference type="InterPro" id="IPR011990">
    <property type="entry name" value="TPR-like_helical_dom_sf"/>
</dbReference>
<comment type="caution">
    <text evidence="3">The sequence shown here is derived from an EMBL/GenBank/DDBJ whole genome shotgun (WGS) entry which is preliminary data.</text>
</comment>
<accession>A0ABQ4A9T3</accession>
<evidence type="ECO:0000259" key="2">
    <source>
        <dbReference type="Pfam" id="PF25000"/>
    </source>
</evidence>
<dbReference type="InterPro" id="IPR027417">
    <property type="entry name" value="P-loop_NTPase"/>
</dbReference>
<dbReference type="NCBIfam" id="NF040586">
    <property type="entry name" value="FxSxx_TPR"/>
    <property type="match status" value="1"/>
</dbReference>
<dbReference type="Gene3D" id="3.40.50.300">
    <property type="entry name" value="P-loop containing nucleotide triphosphate hydrolases"/>
    <property type="match status" value="1"/>
</dbReference>
<organism evidence="3 4">
    <name type="scientific">Actinoplanes lobatus</name>
    <dbReference type="NCBI Taxonomy" id="113568"/>
    <lineage>
        <taxon>Bacteria</taxon>
        <taxon>Bacillati</taxon>
        <taxon>Actinomycetota</taxon>
        <taxon>Actinomycetes</taxon>
        <taxon>Micromonosporales</taxon>
        <taxon>Micromonosporaceae</taxon>
        <taxon>Actinoplanes</taxon>
    </lineage>
</organism>
<name>A0ABQ4A9T3_9ACTN</name>
<dbReference type="SUPFAM" id="SSF52540">
    <property type="entry name" value="P-loop containing nucleoside triphosphate hydrolases"/>
    <property type="match status" value="1"/>
</dbReference>
<feature type="region of interest" description="Disordered" evidence="1">
    <location>
        <begin position="127"/>
        <end position="147"/>
    </location>
</feature>
<feature type="domain" description="DUF7779" evidence="2">
    <location>
        <begin position="387"/>
        <end position="472"/>
    </location>
</feature>
<gene>
    <name evidence="3" type="ORF">Alo02nite_06290</name>
</gene>
<sequence>MAVQMPGPDQLPPGPLRDLVLALHELYRSAGKPGVRMISNDVRIRGDLADTVSHETVSAMLRGDGLPKWVKLDCVVRVLAVRSVDRRDPHEVVRQFLQLWLPASDDSTRPAVAAPSEDFIVPEPVEEAVEEPVGDQPSATVRPRDLPERNSAFTGRDLILDEVRRRLREGRSLPVILHGLGGAGKTQVAVEYLHRWAVPENGLVWWVPAHDPMPARRALADLGERLNLPANRDLQQTVRSVISELERGRVAWHLVFDNAELSDELLALLPSSARGQVLVTSRDPNWANVGTAIEVRPFDRAESIQFLRRRGREIGGADADRLADRLGDLPLALEQVAAVQAATLMPVGELMQLFDEHMQELLATGRPQHYTDTVVAFVRIAVDGLRHEAPSAAQLLEVFAYLGTEPVSVTLLRSGQDAPVTAPLARALSDPIQMARTVRTLRRYGLATVEQQTRRITVHRLVQVALREALDAAARERGRTNAELLLAAANPGAPEDMRAWDLYAEIAPHVVPAGLIGSAHLPARRLVVDQIRYQNRAGDYAGSLSLADLAIAAWTPADADDATEPVEELAMRATFERAETLRALGRYDESRELSIVSWNRLRESAGYGDRHRFTLRAARTVAAHHRINGAYPQALEVDEETLAHCRAADPEDEERILHQMNNLGVNRRLLGDYRSAFVIDEEVLRRRRDLFGDRDARTLLSIGNLARDHFGLGDYQQAYDLQQEVLPTFRARMGPRHQQVLMSVRTVVVALRKLGRHAEAMRLARENYEAGLTQLGTDHEHTLAAMMSLANVGCALAVAEHRPPDDALELAKLAVARYRRVFGRFNPVTLAAEVNHAIILRALSDPRALEMDRMTLTELQERLGDEHPYTLSAAANYATDLSLDQQFDDARDLLRRTLEVSQRVRGKDHPDSLACAVDLVLELRNAGESGSAQVLLDTTLGSLRRVLGPHHPSTVNAALGVRAECDIEPPPT</sequence>
<dbReference type="Proteomes" id="UP000631312">
    <property type="component" value="Unassembled WGS sequence"/>
</dbReference>
<dbReference type="Gene3D" id="1.25.40.10">
    <property type="entry name" value="Tetratricopeptide repeat domain"/>
    <property type="match status" value="2"/>
</dbReference>
<protein>
    <recommendedName>
        <fullName evidence="2">DUF7779 domain-containing protein</fullName>
    </recommendedName>
</protein>
<evidence type="ECO:0000256" key="1">
    <source>
        <dbReference type="SAM" id="MobiDB-lite"/>
    </source>
</evidence>
<proteinExistence type="predicted"/>
<dbReference type="Pfam" id="PF13424">
    <property type="entry name" value="TPR_12"/>
    <property type="match status" value="1"/>
</dbReference>
<dbReference type="SUPFAM" id="SSF48452">
    <property type="entry name" value="TPR-like"/>
    <property type="match status" value="1"/>
</dbReference>
<dbReference type="Pfam" id="PF13374">
    <property type="entry name" value="TPR_10"/>
    <property type="match status" value="1"/>
</dbReference>
<evidence type="ECO:0000313" key="4">
    <source>
        <dbReference type="Proteomes" id="UP000631312"/>
    </source>
</evidence>
<dbReference type="EMBL" id="BOMP01000008">
    <property type="protein sequence ID" value="GIE37731.1"/>
    <property type="molecule type" value="Genomic_DNA"/>
</dbReference>
<dbReference type="InterPro" id="IPR053137">
    <property type="entry name" value="NLR-like"/>
</dbReference>
<reference evidence="3 4" key="1">
    <citation type="submission" date="2021-01" db="EMBL/GenBank/DDBJ databases">
        <title>Whole genome shotgun sequence of Actinoplanes lobatus NBRC 12513.</title>
        <authorList>
            <person name="Komaki H."/>
            <person name="Tamura T."/>
        </authorList>
    </citation>
    <scope>NUCLEOTIDE SEQUENCE [LARGE SCALE GENOMIC DNA]</scope>
    <source>
        <strain evidence="3 4">NBRC 12513</strain>
    </source>
</reference>
<dbReference type="PANTHER" id="PTHR46082">
    <property type="entry name" value="ATP/GTP-BINDING PROTEIN-RELATED"/>
    <property type="match status" value="1"/>
</dbReference>
<dbReference type="InterPro" id="IPR056681">
    <property type="entry name" value="DUF7779"/>
</dbReference>
<evidence type="ECO:0000313" key="3">
    <source>
        <dbReference type="EMBL" id="GIE37731.1"/>
    </source>
</evidence>
<dbReference type="Pfam" id="PF25000">
    <property type="entry name" value="DUF7779"/>
    <property type="match status" value="1"/>
</dbReference>